<evidence type="ECO:0000259" key="2">
    <source>
        <dbReference type="PROSITE" id="PS51471"/>
    </source>
</evidence>
<dbReference type="InterPro" id="IPR032854">
    <property type="entry name" value="ALKBH3"/>
</dbReference>
<proteinExistence type="predicted"/>
<feature type="region of interest" description="Disordered" evidence="1">
    <location>
        <begin position="82"/>
        <end position="118"/>
    </location>
</feature>
<protein>
    <recommendedName>
        <fullName evidence="2">Fe2OG dioxygenase domain-containing protein</fullName>
    </recommendedName>
</protein>
<dbReference type="RefSeq" id="XP_021870379.1">
    <property type="nucleotide sequence ID" value="XM_022016090.1"/>
</dbReference>
<dbReference type="InterPro" id="IPR037151">
    <property type="entry name" value="AlkB-like_sf"/>
</dbReference>
<reference evidence="3 4" key="1">
    <citation type="submission" date="2017-03" db="EMBL/GenBank/DDBJ databases">
        <title>Widespread Adenine N6-methylation of Active Genes in Fungi.</title>
        <authorList>
            <consortium name="DOE Joint Genome Institute"/>
            <person name="Mondo S.J."/>
            <person name="Dannebaum R.O."/>
            <person name="Kuo R.C."/>
            <person name="Louie K.B."/>
            <person name="Bewick A.J."/>
            <person name="Labutti K."/>
            <person name="Haridas S."/>
            <person name="Kuo A."/>
            <person name="Salamov A."/>
            <person name="Ahrendt S.R."/>
            <person name="Lau R."/>
            <person name="Bowen B.P."/>
            <person name="Lipzen A."/>
            <person name="Sullivan W."/>
            <person name="Andreopoulos W.B."/>
            <person name="Clum A."/>
            <person name="Lindquist E."/>
            <person name="Daum C."/>
            <person name="Northen T.R."/>
            <person name="Ramamoorthy G."/>
            <person name="Schmitz R.J."/>
            <person name="Gryganskyi A."/>
            <person name="Culley D."/>
            <person name="Magnuson J."/>
            <person name="James T.Y."/>
            <person name="O'Malley M.A."/>
            <person name="Stajich J.E."/>
            <person name="Spatafora J.W."/>
            <person name="Visel A."/>
            <person name="Grigoriev I.V."/>
        </authorList>
    </citation>
    <scope>NUCLEOTIDE SEQUENCE [LARGE SCALE GENOMIC DNA]</scope>
    <source>
        <strain evidence="3 4">NRRL Y-17943</strain>
    </source>
</reference>
<comment type="caution">
    <text evidence="3">The sequence shown here is derived from an EMBL/GenBank/DDBJ whole genome shotgun (WGS) entry which is preliminary data.</text>
</comment>
<feature type="region of interest" description="Disordered" evidence="1">
    <location>
        <begin position="522"/>
        <end position="545"/>
    </location>
</feature>
<dbReference type="GO" id="GO:0051213">
    <property type="term" value="F:dioxygenase activity"/>
    <property type="evidence" value="ECO:0007669"/>
    <property type="project" value="InterPro"/>
</dbReference>
<feature type="region of interest" description="Disordered" evidence="1">
    <location>
        <begin position="213"/>
        <end position="241"/>
    </location>
</feature>
<dbReference type="InterPro" id="IPR027450">
    <property type="entry name" value="AlkB-like"/>
</dbReference>
<organism evidence="3 4">
    <name type="scientific">Kockovaella imperatae</name>
    <dbReference type="NCBI Taxonomy" id="4999"/>
    <lineage>
        <taxon>Eukaryota</taxon>
        <taxon>Fungi</taxon>
        <taxon>Dikarya</taxon>
        <taxon>Basidiomycota</taxon>
        <taxon>Agaricomycotina</taxon>
        <taxon>Tremellomycetes</taxon>
        <taxon>Tremellales</taxon>
        <taxon>Cuniculitremaceae</taxon>
        <taxon>Kockovaella</taxon>
    </lineage>
</organism>
<feature type="compositionally biased region" description="Basic and acidic residues" evidence="1">
    <location>
        <begin position="82"/>
        <end position="94"/>
    </location>
</feature>
<dbReference type="STRING" id="4999.A0A1Y1UE11"/>
<dbReference type="GeneID" id="33557899"/>
<name>A0A1Y1UE11_9TREE</name>
<dbReference type="OrthoDB" id="545910at2759"/>
<evidence type="ECO:0000256" key="1">
    <source>
        <dbReference type="SAM" id="MobiDB-lite"/>
    </source>
</evidence>
<accession>A0A1Y1UE11</accession>
<dbReference type="PROSITE" id="PS51471">
    <property type="entry name" value="FE2OG_OXY"/>
    <property type="match status" value="1"/>
</dbReference>
<gene>
    <name evidence="3" type="ORF">BD324DRAFT_628150</name>
</gene>
<dbReference type="Pfam" id="PF13532">
    <property type="entry name" value="2OG-FeII_Oxy_2"/>
    <property type="match status" value="1"/>
</dbReference>
<keyword evidence="4" id="KW-1185">Reference proteome</keyword>
<dbReference type="GO" id="GO:0006307">
    <property type="term" value="P:DNA alkylation repair"/>
    <property type="evidence" value="ECO:0007669"/>
    <property type="project" value="InterPro"/>
</dbReference>
<dbReference type="SUPFAM" id="SSF51197">
    <property type="entry name" value="Clavaminate synthase-like"/>
    <property type="match status" value="1"/>
</dbReference>
<evidence type="ECO:0000313" key="4">
    <source>
        <dbReference type="Proteomes" id="UP000193218"/>
    </source>
</evidence>
<dbReference type="PANTHER" id="PTHR31212">
    <property type="entry name" value="ALPHA-KETOGLUTARATE-DEPENDENT DIOXYGENASE ALKB HOMOLOG 3"/>
    <property type="match status" value="1"/>
</dbReference>
<sequence length="596" mass="65265">MADGDGNLALLASILEPSVFPISQLSKALKRSKGDVGRAAEDLLLESSDTTGSGPSQTDRRLSKSRGVNTTHATLSSWLCKRKEPDAESTHNRSQDLPADDVEHTRKKSRSVDGVSQSPAKPAVVDLLKILRQPATNLQLRNAPQRAVHLATQSSIDRHNLPLSFLPSPLSASLASALYLTMMKESESWDRHRWYLAGRWVESPHLMTGYQRRAAGDDSGHASEGSAVELQSESYKGVQQDTTNGSLKVGVELTNPESGPHDGQYFYTGSELPTDKPYPPLLAHAADLIEELVNVHLASRPRYPWEYAGPWCANRCGSNRYDGSASTVGWHADSLTYLGPYCTIASLSLGTPRAFRLRETKAVDASLAQLSSKSTSGEDKRAEGQKDIRTYEVTLGHNSLILMDPGCQERFKHTVPPQKALDIFRPTFDLDQNPIPVAEQRGYTSRINITFRFYRPDFQPFAGEGPFGKREGTPLCKCGVPALLKADQKAKVRTGLRNSPRKRIALERSADASPSKRIKMDEEVAVSDSADGPADADLKGESTEVPSPSIVDDDMVFFWQCQTPGQTGDLKGCGFFKILDMRSEGRGPCIIDGIMP</sequence>
<dbReference type="Proteomes" id="UP000193218">
    <property type="component" value="Unassembled WGS sequence"/>
</dbReference>
<feature type="domain" description="Fe2OG dioxygenase" evidence="2">
    <location>
        <begin position="312"/>
        <end position="455"/>
    </location>
</feature>
<feature type="compositionally biased region" description="Polar residues" evidence="1">
    <location>
        <begin position="229"/>
        <end position="241"/>
    </location>
</feature>
<dbReference type="PANTHER" id="PTHR31212:SF4">
    <property type="entry name" value="ALPHA-KETOGLUTARATE-DEPENDENT DIOXYGENASE ALKB HOMOLOG 3"/>
    <property type="match status" value="1"/>
</dbReference>
<feature type="compositionally biased region" description="Polar residues" evidence="1">
    <location>
        <begin position="47"/>
        <end position="57"/>
    </location>
</feature>
<dbReference type="InParanoid" id="A0A1Y1UE11"/>
<feature type="region of interest" description="Disordered" evidence="1">
    <location>
        <begin position="43"/>
        <end position="69"/>
    </location>
</feature>
<dbReference type="InterPro" id="IPR005123">
    <property type="entry name" value="Oxoglu/Fe-dep_dioxygenase_dom"/>
</dbReference>
<dbReference type="AlphaFoldDB" id="A0A1Y1UE11"/>
<evidence type="ECO:0000313" key="3">
    <source>
        <dbReference type="EMBL" id="ORX36278.1"/>
    </source>
</evidence>
<dbReference type="Gene3D" id="2.60.120.590">
    <property type="entry name" value="Alpha-ketoglutarate-dependent dioxygenase AlkB-like"/>
    <property type="match status" value="1"/>
</dbReference>
<dbReference type="EMBL" id="NBSH01000008">
    <property type="protein sequence ID" value="ORX36278.1"/>
    <property type="molecule type" value="Genomic_DNA"/>
</dbReference>